<dbReference type="Gene3D" id="3.50.50.60">
    <property type="entry name" value="FAD/NAD(P)-binding domain"/>
    <property type="match status" value="2"/>
</dbReference>
<keyword evidence="2" id="KW-1185">Reference proteome</keyword>
<protein>
    <submittedName>
        <fullName evidence="1">NAD(P)/FAD-dependent oxidoreductase</fullName>
    </submittedName>
</protein>
<dbReference type="RefSeq" id="WP_345151020.1">
    <property type="nucleotide sequence ID" value="NZ_BAABEO010000016.1"/>
</dbReference>
<dbReference type="InterPro" id="IPR036188">
    <property type="entry name" value="FAD/NAD-bd_sf"/>
</dbReference>
<dbReference type="PRINTS" id="PR00419">
    <property type="entry name" value="ADXRDTASE"/>
</dbReference>
<dbReference type="Pfam" id="PF13450">
    <property type="entry name" value="NAD_binding_8"/>
    <property type="match status" value="1"/>
</dbReference>
<evidence type="ECO:0000313" key="2">
    <source>
        <dbReference type="Proteomes" id="UP001500752"/>
    </source>
</evidence>
<dbReference type="SUPFAM" id="SSF51905">
    <property type="entry name" value="FAD/NAD(P)-binding domain"/>
    <property type="match status" value="1"/>
</dbReference>
<accession>A0ABP7CAQ8</accession>
<name>A0ABP7CAQ8_9MICC</name>
<sequence length="508" mass="51737">MADAAVIGSGPNGLAAAVTLARAGLSVRVYEAEDTIGGASRSLELGLPGHRHDIGAAVHPMALASPFFREIGLAERVGFAVPEVSFAHPLPDGRTGLAWRDLDRTVAGLGAAGPAYGRLFGPLVRAYGAVTDMVLHPLLRVPRGLSGLGATAAFGLRAAALSLPETILRSAAGTLPPLLGGAGWPGASAEETETVAALLAGVRSHNAGGGAGPAANGAALMLATAAHATGWPIPLGGSQAIPNALAMDLIDHGGRIETGRRVERIADLDEELVFCDTSPEGLARIGAAVLPEGYRKRLLATRRGPGSSVVHYVLNGPIPWRDPDIALAGTVHLGGTAADIRRWEVDQNGSADPRGGARAGRAANQGLGSGPYVIVSQPSLFDPSRAPAGHHVVWAYCHVPFGSPADMTEPITAQLEAAAPGFRDTIVHAEAMTAPGLQARNANLIGGDISGGVADLAGMLSRPVLAPSPWRTPARGLYLCSSSTPPGPAVHGMCGYLAARTALKDLVG</sequence>
<proteinExistence type="predicted"/>
<dbReference type="PANTHER" id="PTHR10668">
    <property type="entry name" value="PHYTOENE DEHYDROGENASE"/>
    <property type="match status" value="1"/>
</dbReference>
<evidence type="ECO:0000313" key="1">
    <source>
        <dbReference type="EMBL" id="GAA3685635.1"/>
    </source>
</evidence>
<gene>
    <name evidence="1" type="ORF">GCM10023081_23890</name>
</gene>
<dbReference type="Proteomes" id="UP001500752">
    <property type="component" value="Unassembled WGS sequence"/>
</dbReference>
<reference evidence="2" key="1">
    <citation type="journal article" date="2019" name="Int. J. Syst. Evol. Microbiol.">
        <title>The Global Catalogue of Microorganisms (GCM) 10K type strain sequencing project: providing services to taxonomists for standard genome sequencing and annotation.</title>
        <authorList>
            <consortium name="The Broad Institute Genomics Platform"/>
            <consortium name="The Broad Institute Genome Sequencing Center for Infectious Disease"/>
            <person name="Wu L."/>
            <person name="Ma J."/>
        </authorList>
    </citation>
    <scope>NUCLEOTIDE SEQUENCE [LARGE SCALE GENOMIC DNA]</scope>
    <source>
        <strain evidence="2">JCM 30742</strain>
    </source>
</reference>
<dbReference type="PANTHER" id="PTHR10668:SF105">
    <property type="entry name" value="DEHYDROGENASE-RELATED"/>
    <property type="match status" value="1"/>
</dbReference>
<comment type="caution">
    <text evidence="1">The sequence shown here is derived from an EMBL/GenBank/DDBJ whole genome shotgun (WGS) entry which is preliminary data.</text>
</comment>
<organism evidence="1 2">
    <name type="scientific">Arthrobacter ginkgonis</name>
    <dbReference type="NCBI Taxonomy" id="1630594"/>
    <lineage>
        <taxon>Bacteria</taxon>
        <taxon>Bacillati</taxon>
        <taxon>Actinomycetota</taxon>
        <taxon>Actinomycetes</taxon>
        <taxon>Micrococcales</taxon>
        <taxon>Micrococcaceae</taxon>
        <taxon>Arthrobacter</taxon>
    </lineage>
</organism>
<dbReference type="EMBL" id="BAABEO010000016">
    <property type="protein sequence ID" value="GAA3685635.1"/>
    <property type="molecule type" value="Genomic_DNA"/>
</dbReference>